<protein>
    <recommendedName>
        <fullName evidence="3">NmrA-like domain-containing protein</fullName>
    </recommendedName>
</protein>
<organism evidence="1 2">
    <name type="scientific">Pedobacter mendelii</name>
    <dbReference type="NCBI Taxonomy" id="1908240"/>
    <lineage>
        <taxon>Bacteria</taxon>
        <taxon>Pseudomonadati</taxon>
        <taxon>Bacteroidota</taxon>
        <taxon>Sphingobacteriia</taxon>
        <taxon>Sphingobacteriales</taxon>
        <taxon>Sphingobacteriaceae</taxon>
        <taxon>Pedobacter</taxon>
    </lineage>
</organism>
<dbReference type="PANTHER" id="PTHR43162:SF1">
    <property type="entry name" value="PRESTALK A DIFFERENTIATION PROTEIN A"/>
    <property type="match status" value="1"/>
</dbReference>
<evidence type="ECO:0000313" key="1">
    <source>
        <dbReference type="EMBL" id="GGI29340.1"/>
    </source>
</evidence>
<reference evidence="2" key="1">
    <citation type="journal article" date="2019" name="Int. J. Syst. Evol. Microbiol.">
        <title>The Global Catalogue of Microorganisms (GCM) 10K type strain sequencing project: providing services to taxonomists for standard genome sequencing and annotation.</title>
        <authorList>
            <consortium name="The Broad Institute Genomics Platform"/>
            <consortium name="The Broad Institute Genome Sequencing Center for Infectious Disease"/>
            <person name="Wu L."/>
            <person name="Ma J."/>
        </authorList>
    </citation>
    <scope>NUCLEOTIDE SEQUENCE [LARGE SCALE GENOMIC DNA]</scope>
    <source>
        <strain evidence="2">CCM 8939</strain>
    </source>
</reference>
<sequence length="228" mass="24702">MVPPGNYFDPNLDLLAYYKDLGKNYAYAIKNASVKRVVNLSTIGGNLAEGNGILAGAHHVELILNELPADVAITHMRPNSFYYNLLGYIEMIKFNGSIVANYGGNDIIPWVSPVDIAAAIAEELITSFSGRKARSVGSEDLSGNETARILGEAIGKPDLKWIVVSDEETLKGLISIGMNPKIAAGLIEMYAALHSGLLAEDYYKNKPAVMGKVKMTDYAKEFAVAFNQ</sequence>
<name>A0ABQ2BPC0_9SPHI</name>
<dbReference type="Proteomes" id="UP000645390">
    <property type="component" value="Unassembled WGS sequence"/>
</dbReference>
<dbReference type="SUPFAM" id="SSF51735">
    <property type="entry name" value="NAD(P)-binding Rossmann-fold domains"/>
    <property type="match status" value="1"/>
</dbReference>
<proteinExistence type="predicted"/>
<comment type="caution">
    <text evidence="1">The sequence shown here is derived from an EMBL/GenBank/DDBJ whole genome shotgun (WGS) entry which is preliminary data.</text>
</comment>
<dbReference type="PANTHER" id="PTHR43162">
    <property type="match status" value="1"/>
</dbReference>
<evidence type="ECO:0000313" key="2">
    <source>
        <dbReference type="Proteomes" id="UP000645390"/>
    </source>
</evidence>
<evidence type="ECO:0008006" key="3">
    <source>
        <dbReference type="Google" id="ProtNLM"/>
    </source>
</evidence>
<dbReference type="InterPro" id="IPR051604">
    <property type="entry name" value="Ergot_Alk_Oxidoreductase"/>
</dbReference>
<dbReference type="InterPro" id="IPR036291">
    <property type="entry name" value="NAD(P)-bd_dom_sf"/>
</dbReference>
<dbReference type="EMBL" id="BMDJ01000016">
    <property type="protein sequence ID" value="GGI29340.1"/>
    <property type="molecule type" value="Genomic_DNA"/>
</dbReference>
<gene>
    <name evidence="1" type="ORF">GCM10008119_37140</name>
</gene>
<dbReference type="Gene3D" id="3.40.50.720">
    <property type="entry name" value="NAD(P)-binding Rossmann-like Domain"/>
    <property type="match status" value="1"/>
</dbReference>
<dbReference type="RefSeq" id="WP_229746804.1">
    <property type="nucleotide sequence ID" value="NZ_BMDJ01000016.1"/>
</dbReference>
<accession>A0ABQ2BPC0</accession>
<keyword evidence="2" id="KW-1185">Reference proteome</keyword>